<dbReference type="InterPro" id="IPR043128">
    <property type="entry name" value="Rev_trsase/Diguanyl_cyclase"/>
</dbReference>
<dbReference type="Gene3D" id="1.10.150.20">
    <property type="entry name" value="5' to 3' exonuclease, C-terminal subdomain"/>
    <property type="match status" value="1"/>
</dbReference>
<accession>A0A6J6DET8</accession>
<dbReference type="NCBIfam" id="NF002677">
    <property type="entry name" value="PRK02406.1"/>
    <property type="match status" value="1"/>
</dbReference>
<dbReference type="PANTHER" id="PTHR11076">
    <property type="entry name" value="DNA REPAIR POLYMERASE UMUC / TRANSFERASE FAMILY MEMBER"/>
    <property type="match status" value="1"/>
</dbReference>
<reference evidence="3" key="1">
    <citation type="submission" date="2020-05" db="EMBL/GenBank/DDBJ databases">
        <authorList>
            <person name="Chiriac C."/>
            <person name="Salcher M."/>
            <person name="Ghai R."/>
            <person name="Kavagutti S V."/>
        </authorList>
    </citation>
    <scope>NUCLEOTIDE SEQUENCE</scope>
</reference>
<comment type="similarity">
    <text evidence="1">Belongs to the DNA polymerase type-Y family.</text>
</comment>
<gene>
    <name evidence="3" type="ORF">UFOPK1650_00272</name>
</gene>
<dbReference type="EMBL" id="CAEZTJ010000021">
    <property type="protein sequence ID" value="CAB4562552.1"/>
    <property type="molecule type" value="Genomic_DNA"/>
</dbReference>
<feature type="domain" description="UmuC" evidence="2">
    <location>
        <begin position="2"/>
        <end position="181"/>
    </location>
</feature>
<dbReference type="Pfam" id="PF00817">
    <property type="entry name" value="IMS"/>
    <property type="match status" value="1"/>
</dbReference>
<dbReference type="SUPFAM" id="SSF100879">
    <property type="entry name" value="Lesion bypass DNA polymerase (Y-family), little finger domain"/>
    <property type="match status" value="1"/>
</dbReference>
<dbReference type="PROSITE" id="PS50173">
    <property type="entry name" value="UMUC"/>
    <property type="match status" value="1"/>
</dbReference>
<dbReference type="InterPro" id="IPR022880">
    <property type="entry name" value="DNApol_IV"/>
</dbReference>
<sequence length="394" mass="42861">MILHVDMDAFFASVAELDHPQYKGRPLVVGAGARGVVLSANYPARKFGIRAAMPVAKAQRMAPNAIFLPPDHGRYSEVSDSIMEIFHRFTPKVEPLSLDEAFLDVTGSQRLFGNGKEIAARIRQEVESEQGITCSVGIATTKFIAKLASGKCKPNGMLEVDGEKVLEFLHPLPVGDIWGVGPKTNEVLLNLGLRTVADIATTPLGTLQRALGEASGSAIYELAWGRDHREVISDESEKSISAAETFAYDLEESEEILTELMRLTERATYRLRRAGLRAGTISIKVRFADFKTITRSKSIANPVDGIVETFAVAKQLFLALRLSGVRIRLIGISLEGLIPAESAPEQLELGARARGWREAVSAVDQALARFGKGSVRPARLVEPEEDSGDSEPRA</sequence>
<dbReference type="Gene3D" id="3.30.1490.100">
    <property type="entry name" value="DNA polymerase, Y-family, little finger domain"/>
    <property type="match status" value="1"/>
</dbReference>
<dbReference type="InterPro" id="IPR024728">
    <property type="entry name" value="PolY_HhH_motif"/>
</dbReference>
<dbReference type="InterPro" id="IPR036775">
    <property type="entry name" value="DNA_pol_Y-fam_lit_finger_sf"/>
</dbReference>
<dbReference type="GO" id="GO:0006281">
    <property type="term" value="P:DNA repair"/>
    <property type="evidence" value="ECO:0007669"/>
    <property type="project" value="InterPro"/>
</dbReference>
<evidence type="ECO:0000313" key="3">
    <source>
        <dbReference type="EMBL" id="CAB4562552.1"/>
    </source>
</evidence>
<dbReference type="CDD" id="cd03586">
    <property type="entry name" value="PolY_Pol_IV_kappa"/>
    <property type="match status" value="1"/>
</dbReference>
<name>A0A6J6DET8_9ZZZZ</name>
<dbReference type="GO" id="GO:0009432">
    <property type="term" value="P:SOS response"/>
    <property type="evidence" value="ECO:0007669"/>
    <property type="project" value="TreeGrafter"/>
</dbReference>
<dbReference type="Gene3D" id="3.40.1170.60">
    <property type="match status" value="1"/>
</dbReference>
<dbReference type="InterPro" id="IPR050116">
    <property type="entry name" value="DNA_polymerase-Y"/>
</dbReference>
<dbReference type="GO" id="GO:0005829">
    <property type="term" value="C:cytosol"/>
    <property type="evidence" value="ECO:0007669"/>
    <property type="project" value="TreeGrafter"/>
</dbReference>
<dbReference type="SUPFAM" id="SSF56672">
    <property type="entry name" value="DNA/RNA polymerases"/>
    <property type="match status" value="1"/>
</dbReference>
<dbReference type="InterPro" id="IPR043502">
    <property type="entry name" value="DNA/RNA_pol_sf"/>
</dbReference>
<organism evidence="3">
    <name type="scientific">freshwater metagenome</name>
    <dbReference type="NCBI Taxonomy" id="449393"/>
    <lineage>
        <taxon>unclassified sequences</taxon>
        <taxon>metagenomes</taxon>
        <taxon>ecological metagenomes</taxon>
    </lineage>
</organism>
<dbReference type="Pfam" id="PF11798">
    <property type="entry name" value="IMS_HHH"/>
    <property type="match status" value="1"/>
</dbReference>
<evidence type="ECO:0000259" key="2">
    <source>
        <dbReference type="PROSITE" id="PS50173"/>
    </source>
</evidence>
<protein>
    <submittedName>
        <fullName evidence="3">Unannotated protein</fullName>
    </submittedName>
</protein>
<dbReference type="InterPro" id="IPR001126">
    <property type="entry name" value="UmuC"/>
</dbReference>
<proteinExistence type="inferred from homology"/>
<evidence type="ECO:0000256" key="1">
    <source>
        <dbReference type="ARBA" id="ARBA00010945"/>
    </source>
</evidence>
<dbReference type="GO" id="GO:0042276">
    <property type="term" value="P:error-prone translesion synthesis"/>
    <property type="evidence" value="ECO:0007669"/>
    <property type="project" value="TreeGrafter"/>
</dbReference>
<dbReference type="Pfam" id="PF11799">
    <property type="entry name" value="IMS_C"/>
    <property type="match status" value="1"/>
</dbReference>
<dbReference type="InterPro" id="IPR017961">
    <property type="entry name" value="DNA_pol_Y-fam_little_finger"/>
</dbReference>
<dbReference type="PANTHER" id="PTHR11076:SF33">
    <property type="entry name" value="DNA POLYMERASE KAPPA"/>
    <property type="match status" value="1"/>
</dbReference>
<dbReference type="HAMAP" id="MF_01113">
    <property type="entry name" value="DNApol_IV"/>
    <property type="match status" value="1"/>
</dbReference>
<dbReference type="Gene3D" id="3.30.70.270">
    <property type="match status" value="1"/>
</dbReference>
<dbReference type="AlphaFoldDB" id="A0A6J6DET8"/>
<dbReference type="GO" id="GO:0003684">
    <property type="term" value="F:damaged DNA binding"/>
    <property type="evidence" value="ECO:0007669"/>
    <property type="project" value="InterPro"/>
</dbReference>
<dbReference type="GO" id="GO:0003887">
    <property type="term" value="F:DNA-directed DNA polymerase activity"/>
    <property type="evidence" value="ECO:0007669"/>
    <property type="project" value="InterPro"/>
</dbReference>